<proteinExistence type="predicted"/>
<dbReference type="EMBL" id="KV454485">
    <property type="protein sequence ID" value="ODV59501.1"/>
    <property type="molecule type" value="Genomic_DNA"/>
</dbReference>
<reference evidence="2" key="1">
    <citation type="submission" date="2016-05" db="EMBL/GenBank/DDBJ databases">
        <title>Comparative genomics of biotechnologically important yeasts.</title>
        <authorList>
            <consortium name="DOE Joint Genome Institute"/>
            <person name="Riley R."/>
            <person name="Haridas S."/>
            <person name="Wolfe K.H."/>
            <person name="Lopes M.R."/>
            <person name="Hittinger C.T."/>
            <person name="Goker M."/>
            <person name="Salamov A."/>
            <person name="Wisecaver J."/>
            <person name="Long T.M."/>
            <person name="Aerts A.L."/>
            <person name="Barry K."/>
            <person name="Choi C."/>
            <person name="Clum A."/>
            <person name="Coughlan A.Y."/>
            <person name="Deshpande S."/>
            <person name="Douglass A.P."/>
            <person name="Hanson S.J."/>
            <person name="Klenk H.-P."/>
            <person name="Labutti K."/>
            <person name="Lapidus A."/>
            <person name="Lindquist E."/>
            <person name="Lipzen A."/>
            <person name="Meier-Kolthoff J.P."/>
            <person name="Ohm R.A."/>
            <person name="Otillar R.P."/>
            <person name="Pangilinan J."/>
            <person name="Peng Y."/>
            <person name="Rokas A."/>
            <person name="Rosa C.A."/>
            <person name="Scheuner C."/>
            <person name="Sibirny A.A."/>
            <person name="Slot J.C."/>
            <person name="Stielow J.B."/>
            <person name="Sun H."/>
            <person name="Kurtzman C.P."/>
            <person name="Blackwell M."/>
            <person name="Grigoriev I.V."/>
            <person name="Jeffries T.W."/>
        </authorList>
    </citation>
    <scope>NUCLEOTIDE SEQUENCE [LARGE SCALE GENOMIC DNA]</scope>
    <source>
        <strain evidence="2">DSM 1968</strain>
    </source>
</reference>
<name>A0A1D2VCZ4_9ASCO</name>
<dbReference type="GeneID" id="30962355"/>
<keyword evidence="2" id="KW-1185">Reference proteome</keyword>
<sequence>MFEEKNSTPTDCLNLDSKNVFSGSFIPDDSQISFQSLVPSSGQNVAKNLSITDKSNGNDRNENLVDHNDADLILINQNKIYNHLNLNLAGKDSENNSLKDYSLNRLFDIYPKFLNHDCNTVSISDHNFLSFDNERIELNKLLQSDKEIFTKKYPIDNSSQNSFFLFFTFEDISAEQPKSIENSKLHQQNIIWILSKLGSPNNKLLKWFLRKFPSNQIKLILDYSTYLTDIFILQKLISLFSSANSSLNLEISFEIIVSYLVKLGANNVILENIMISEKSFEIEDYLTDINLNNFGCSNKESIKILKFSNSIESILLKFQLIIYMALNSKFSEKLFIFLLKLVTLVSMDSRVVQLQSSTVILSEILGKIIHWYFTFQIKSVDQNRIIKQEPKYLKDSLITTRYKRFFASNKITVEDSFSFYKNSSGYRFSSNSGCQNIRLKLFYDFIPLWLFSFSSNFSYVKLIVDTYNSNNNLARTDNSLFYQFKFWLFVTLINSKDVMDLGRYDYLPAINYDNLISLKEIDLKYSFLDRKFRKILLFHAIDHTKFLSSKGKKISHSRTMTELKSIFLKLYALQFLLINFYVDNNNDFMTFIISTNQLNIALNTLKLFDCDLLNNGSNHSLVLKLLQNLNKIESFFTPSYSFQLNMEIQKCETIISSMSSQIASYNFPFNHCDLKN</sequence>
<evidence type="ECO:0000313" key="1">
    <source>
        <dbReference type="EMBL" id="ODV59501.1"/>
    </source>
</evidence>
<dbReference type="InParanoid" id="A0A1D2VCZ4"/>
<accession>A0A1D2VCZ4</accession>
<dbReference type="Proteomes" id="UP000095038">
    <property type="component" value="Unassembled WGS sequence"/>
</dbReference>
<evidence type="ECO:0000313" key="2">
    <source>
        <dbReference type="Proteomes" id="UP000095038"/>
    </source>
</evidence>
<protein>
    <submittedName>
        <fullName evidence="1">Uncharacterized protein</fullName>
    </submittedName>
</protein>
<dbReference type="RefSeq" id="XP_020045808.1">
    <property type="nucleotide sequence ID" value="XM_020188719.1"/>
</dbReference>
<gene>
    <name evidence="1" type="ORF">ASCRUDRAFT_109206</name>
</gene>
<dbReference type="AlphaFoldDB" id="A0A1D2VCZ4"/>
<organism evidence="1 2">
    <name type="scientific">Ascoidea rubescens DSM 1968</name>
    <dbReference type="NCBI Taxonomy" id="1344418"/>
    <lineage>
        <taxon>Eukaryota</taxon>
        <taxon>Fungi</taxon>
        <taxon>Dikarya</taxon>
        <taxon>Ascomycota</taxon>
        <taxon>Saccharomycotina</taxon>
        <taxon>Saccharomycetes</taxon>
        <taxon>Ascoideaceae</taxon>
        <taxon>Ascoidea</taxon>
    </lineage>
</organism>